<keyword evidence="2 6" id="KW-0418">Kinase</keyword>
<dbReference type="InterPro" id="IPR017438">
    <property type="entry name" value="ATP-NAD_kinase_N"/>
</dbReference>
<comment type="caution">
    <text evidence="6">Lacks conserved residue(s) required for the propagation of feature annotation.</text>
</comment>
<gene>
    <name evidence="6" type="primary">nadK</name>
    <name evidence="7" type="ORF">BACOVA_01143</name>
</gene>
<evidence type="ECO:0000313" key="8">
    <source>
        <dbReference type="Proteomes" id="UP000005475"/>
    </source>
</evidence>
<feature type="binding site" evidence="6">
    <location>
        <position position="231"/>
    </location>
    <ligand>
        <name>NAD(+)</name>
        <dbReference type="ChEBI" id="CHEBI:57540"/>
    </ligand>
</feature>
<dbReference type="AlphaFoldDB" id="A0AAN3D967"/>
<dbReference type="GO" id="GO:0003951">
    <property type="term" value="F:NAD+ kinase activity"/>
    <property type="evidence" value="ECO:0007669"/>
    <property type="project" value="UniProtKB-UniRule"/>
</dbReference>
<feature type="binding site" evidence="6">
    <location>
        <begin position="242"/>
        <end position="247"/>
    </location>
    <ligand>
        <name>NAD(+)</name>
        <dbReference type="ChEBI" id="CHEBI:57540"/>
    </ligand>
</feature>
<dbReference type="GO" id="GO:0046872">
    <property type="term" value="F:metal ion binding"/>
    <property type="evidence" value="ECO:0007669"/>
    <property type="project" value="UniProtKB-UniRule"/>
</dbReference>
<comment type="cofactor">
    <cofactor evidence="6">
        <name>a divalent metal cation</name>
        <dbReference type="ChEBI" id="CHEBI:60240"/>
    </cofactor>
</comment>
<keyword evidence="6" id="KW-0547">Nucleotide-binding</keyword>
<protein>
    <recommendedName>
        <fullName evidence="6">NAD kinase</fullName>
        <ecNumber evidence="6">2.7.1.23</ecNumber>
    </recommendedName>
    <alternativeName>
        <fullName evidence="6">ATP-dependent NAD kinase</fullName>
    </alternativeName>
</protein>
<dbReference type="PANTHER" id="PTHR20275">
    <property type="entry name" value="NAD KINASE"/>
    <property type="match status" value="1"/>
</dbReference>
<dbReference type="GO" id="GO:0005737">
    <property type="term" value="C:cytoplasm"/>
    <property type="evidence" value="ECO:0007669"/>
    <property type="project" value="UniProtKB-SubCell"/>
</dbReference>
<keyword evidence="1 6" id="KW-0808">Transferase</keyword>
<keyword evidence="4 6" id="KW-0520">NAD</keyword>
<evidence type="ECO:0000313" key="7">
    <source>
        <dbReference type="EMBL" id="EDO13144.1"/>
    </source>
</evidence>
<evidence type="ECO:0000256" key="1">
    <source>
        <dbReference type="ARBA" id="ARBA00022679"/>
    </source>
</evidence>
<feature type="binding site" evidence="6">
    <location>
        <begin position="201"/>
        <end position="202"/>
    </location>
    <ligand>
        <name>NAD(+)</name>
        <dbReference type="ChEBI" id="CHEBI:57540"/>
    </ligand>
</feature>
<reference evidence="8" key="2">
    <citation type="submission" date="2007-04" db="EMBL/GenBank/DDBJ databases">
        <title>Draft genome sequence of Bacteroides ovatus (ATCC 8483).</title>
        <authorList>
            <person name="Sudarsanam P."/>
            <person name="Ley R."/>
            <person name="Guruge J."/>
            <person name="Turnbaugh P.J."/>
            <person name="Mahowald M."/>
            <person name="Liep D."/>
            <person name="Gordon J."/>
        </authorList>
    </citation>
    <scope>NUCLEOTIDE SEQUENCE [LARGE SCALE GENOMIC DNA]</scope>
    <source>
        <strain evidence="8">ATCC 8483 / DSM 1896 / JCM 5824 / BCRC 10623 / CCUG 4943 / NCTC 11153</strain>
    </source>
</reference>
<dbReference type="PANTHER" id="PTHR20275:SF0">
    <property type="entry name" value="NAD KINASE"/>
    <property type="match status" value="1"/>
</dbReference>
<dbReference type="EC" id="2.7.1.23" evidence="6"/>
<sequence length="346" mass="39014">MFTLNLVIVLRYICRKNTNIIISCLIIRNAFSTLFWLFKVEIQEKMPNLHPELMMLLMKFAIFGNTYQAKKSSHAVALFKLLKKQGAEIGMCREFYQFLVSENMDIEADQLFDGDDFTADMVISIGGDGTFLKAARRVGRKGIPILGINTGRLGFLADISPEEMEETFDEIQNGRYSVEERSVLQLICNDKHLQDSPYALNEIAILKRDSSSMISIRTAINGAYLNTYQADGLVIATPTGSTAYSLSVGGPIIVPHSNTIAITPVAPHSLNVRPIVIRDDWEITLDVESRSHNFLVAIDGRSETCKETTQLTIRRADYSVKVVKRFNHIFFDTLRSKMMWGADGRR</sequence>
<feature type="binding site" evidence="6">
    <location>
        <begin position="128"/>
        <end position="129"/>
    </location>
    <ligand>
        <name>NAD(+)</name>
        <dbReference type="ChEBI" id="CHEBI:57540"/>
    </ligand>
</feature>
<dbReference type="Gene3D" id="2.60.200.30">
    <property type="entry name" value="Probable inorganic polyphosphate/atp-NAD kinase, domain 2"/>
    <property type="match status" value="1"/>
</dbReference>
<proteinExistence type="inferred from homology"/>
<dbReference type="SUPFAM" id="SSF111331">
    <property type="entry name" value="NAD kinase/diacylglycerol kinase-like"/>
    <property type="match status" value="1"/>
</dbReference>
<feature type="binding site" evidence="6">
    <location>
        <position position="133"/>
    </location>
    <ligand>
        <name>NAD(+)</name>
        <dbReference type="ChEBI" id="CHEBI:57540"/>
    </ligand>
</feature>
<dbReference type="GO" id="GO:0019674">
    <property type="term" value="P:NAD+ metabolic process"/>
    <property type="evidence" value="ECO:0007669"/>
    <property type="project" value="InterPro"/>
</dbReference>
<evidence type="ECO:0000256" key="5">
    <source>
        <dbReference type="ARBA" id="ARBA00047925"/>
    </source>
</evidence>
<organism evidence="7 8">
    <name type="scientific">Bacteroides ovatus (strain ATCC 8483 / DSM 1896 / JCM 5824 / BCRC 10623 / CCUG 4943 / NCTC 11153)</name>
    <dbReference type="NCBI Taxonomy" id="411476"/>
    <lineage>
        <taxon>Bacteria</taxon>
        <taxon>Pseudomonadati</taxon>
        <taxon>Bacteroidota</taxon>
        <taxon>Bacteroidia</taxon>
        <taxon>Bacteroidales</taxon>
        <taxon>Bacteroidaceae</taxon>
        <taxon>Bacteroides</taxon>
    </lineage>
</organism>
<dbReference type="GO" id="GO:0051287">
    <property type="term" value="F:NAD binding"/>
    <property type="evidence" value="ECO:0007669"/>
    <property type="project" value="UniProtKB-ARBA"/>
</dbReference>
<reference evidence="7 8" key="1">
    <citation type="submission" date="2007-03" db="EMBL/GenBank/DDBJ databases">
        <authorList>
            <person name="Fulton L."/>
            <person name="Clifton S."/>
            <person name="Fulton B."/>
            <person name="Xu J."/>
            <person name="Minx P."/>
            <person name="Pepin K.H."/>
            <person name="Johnson M."/>
            <person name="Thiruvilangam P."/>
            <person name="Bhonagiri V."/>
            <person name="Nash W.E."/>
            <person name="Mardis E.R."/>
            <person name="Wilson R.K."/>
        </authorList>
    </citation>
    <scope>NUCLEOTIDE SEQUENCE [LARGE SCALE GENOMIC DNA]</scope>
    <source>
        <strain evidence="8">ATCC 8483 / DSM 1896 / JCM 5824 / BCRC 10623 / CCUG 4943 / NCTC 11153</strain>
    </source>
</reference>
<dbReference type="GO" id="GO:0006741">
    <property type="term" value="P:NADP+ biosynthetic process"/>
    <property type="evidence" value="ECO:0007669"/>
    <property type="project" value="UniProtKB-UniRule"/>
</dbReference>
<comment type="caution">
    <text evidence="7">The sequence shown here is derived from an EMBL/GenBank/DDBJ whole genome shotgun (WGS) entry which is preliminary data.</text>
</comment>
<name>A0AAN3D967_BACO1</name>
<keyword evidence="6" id="KW-0963">Cytoplasm</keyword>
<dbReference type="Pfam" id="PF01513">
    <property type="entry name" value="NAD_kinase"/>
    <property type="match status" value="1"/>
</dbReference>
<dbReference type="Gene3D" id="3.40.50.10330">
    <property type="entry name" value="Probable inorganic polyphosphate/atp-NAD kinase, domain 1"/>
    <property type="match status" value="1"/>
</dbReference>
<dbReference type="Pfam" id="PF20143">
    <property type="entry name" value="NAD_kinase_C"/>
    <property type="match status" value="1"/>
</dbReference>
<comment type="catalytic activity">
    <reaction evidence="5 6">
        <text>NAD(+) + ATP = ADP + NADP(+) + H(+)</text>
        <dbReference type="Rhea" id="RHEA:18629"/>
        <dbReference type="ChEBI" id="CHEBI:15378"/>
        <dbReference type="ChEBI" id="CHEBI:30616"/>
        <dbReference type="ChEBI" id="CHEBI:57540"/>
        <dbReference type="ChEBI" id="CHEBI:58349"/>
        <dbReference type="ChEBI" id="CHEBI:456216"/>
        <dbReference type="EC" id="2.7.1.23"/>
    </reaction>
</comment>
<dbReference type="EMBL" id="AAXF02000041">
    <property type="protein sequence ID" value="EDO13144.1"/>
    <property type="molecule type" value="Genomic_DNA"/>
</dbReference>
<evidence type="ECO:0000256" key="6">
    <source>
        <dbReference type="HAMAP-Rule" id="MF_00361"/>
    </source>
</evidence>
<dbReference type="HAMAP" id="MF_00361">
    <property type="entry name" value="NAD_kinase"/>
    <property type="match status" value="1"/>
</dbReference>
<keyword evidence="3 6" id="KW-0521">NADP</keyword>
<evidence type="ECO:0000256" key="3">
    <source>
        <dbReference type="ARBA" id="ARBA00022857"/>
    </source>
</evidence>
<dbReference type="NCBIfam" id="NF002521">
    <property type="entry name" value="PRK01911.1"/>
    <property type="match status" value="1"/>
</dbReference>
<comment type="similarity">
    <text evidence="6">Belongs to the NAD kinase family.</text>
</comment>
<evidence type="ECO:0000256" key="4">
    <source>
        <dbReference type="ARBA" id="ARBA00023027"/>
    </source>
</evidence>
<feature type="binding site" evidence="6">
    <location>
        <position position="266"/>
    </location>
    <ligand>
        <name>NAD(+)</name>
        <dbReference type="ChEBI" id="CHEBI:57540"/>
    </ligand>
</feature>
<dbReference type="InterPro" id="IPR017437">
    <property type="entry name" value="ATP-NAD_kinase_PpnK-typ_C"/>
</dbReference>
<dbReference type="Proteomes" id="UP000005475">
    <property type="component" value="Unassembled WGS sequence"/>
</dbReference>
<feature type="active site" description="Proton acceptor" evidence="6">
    <location>
        <position position="128"/>
    </location>
</feature>
<dbReference type="GO" id="GO:0005524">
    <property type="term" value="F:ATP binding"/>
    <property type="evidence" value="ECO:0007669"/>
    <property type="project" value="UniProtKB-KW"/>
</dbReference>
<dbReference type="InterPro" id="IPR016064">
    <property type="entry name" value="NAD/diacylglycerol_kinase_sf"/>
</dbReference>
<evidence type="ECO:0000256" key="2">
    <source>
        <dbReference type="ARBA" id="ARBA00022777"/>
    </source>
</evidence>
<keyword evidence="6" id="KW-0067">ATP-binding</keyword>
<comment type="function">
    <text evidence="6">Involved in the regulation of the intracellular balance of NAD and NADP, and is a key enzyme in the biosynthesis of NADP. Catalyzes specifically the phosphorylation on 2'-hydroxyl of the adenosine moiety of NAD to yield NADP.</text>
</comment>
<comment type="subcellular location">
    <subcellularLocation>
        <location evidence="6">Cytoplasm</location>
    </subcellularLocation>
</comment>
<dbReference type="InterPro" id="IPR002504">
    <property type="entry name" value="NADK"/>
</dbReference>
<accession>A0AAN3D967</accession>